<gene>
    <name evidence="1" type="ORF">AMK68_02215</name>
</gene>
<sequence length="410" mass="46667">MAPCAKLKAARRVGGKMLIKERKGRGERRQRELRRRLGCAVAAGVLVLIVSCALSTPARAGDATWYLSFEAYQDYVGGTPTDLGLIMGVRPGAVDDYDLFDSPKPPPPPGAPYVYSCWHRTGWLPELTFGREWRDLLDPYETQTWPDLRVKASSAGTLALTWTNLLADSGPPRDYVITLFDEGTTPNPSGGVAYDLFAPYPRFLELPLAAGQTRYFHIEVRHEDAPDRPFLLDGNCWHMITVPGYPVNPWPEVVFYPTNVNMTLFRYDHEAQGYVSYETNRPSLFDSMVPGDGYWIWLFEDTVINYPAYSTTGPATLYFPTRGWYLIGSPHFGDVPLAFCQLYHAGWGPYPWEMVRNVWVQDPLFYYSCARQGYLLCSTFEQADDQYLRQFYGYWLQVFEDDVTLEIPAP</sequence>
<protein>
    <submittedName>
        <fullName evidence="1">Uncharacterized protein</fullName>
    </submittedName>
</protein>
<dbReference type="EMBL" id="LIZY01000039">
    <property type="protein sequence ID" value="KPJ64164.1"/>
    <property type="molecule type" value="Genomic_DNA"/>
</dbReference>
<evidence type="ECO:0000313" key="1">
    <source>
        <dbReference type="EMBL" id="KPJ64164.1"/>
    </source>
</evidence>
<accession>A0A0S7XP81</accession>
<organism evidence="1 2">
    <name type="scientific">candidate division KD3-62 bacterium DG_56</name>
    <dbReference type="NCBI Taxonomy" id="1704032"/>
    <lineage>
        <taxon>Bacteria</taxon>
        <taxon>candidate division KD3-62</taxon>
    </lineage>
</organism>
<evidence type="ECO:0000313" key="2">
    <source>
        <dbReference type="Proteomes" id="UP000052020"/>
    </source>
</evidence>
<dbReference type="Proteomes" id="UP000052020">
    <property type="component" value="Unassembled WGS sequence"/>
</dbReference>
<comment type="caution">
    <text evidence="1">The sequence shown here is derived from an EMBL/GenBank/DDBJ whole genome shotgun (WGS) entry which is preliminary data.</text>
</comment>
<reference evidence="1 2" key="1">
    <citation type="journal article" date="2015" name="Microbiome">
        <title>Genomic resolution of linkages in carbon, nitrogen, and sulfur cycling among widespread estuary sediment bacteria.</title>
        <authorList>
            <person name="Baker B.J."/>
            <person name="Lazar C.S."/>
            <person name="Teske A.P."/>
            <person name="Dick G.J."/>
        </authorList>
    </citation>
    <scope>NUCLEOTIDE SEQUENCE [LARGE SCALE GENOMIC DNA]</scope>
    <source>
        <strain evidence="1">DG_56</strain>
    </source>
</reference>
<dbReference type="AlphaFoldDB" id="A0A0S7XP81"/>
<name>A0A0S7XP81_9BACT</name>
<proteinExistence type="predicted"/>